<keyword evidence="3 4" id="KW-0539">Nucleus</keyword>
<comment type="caution">
    <text evidence="5">The sequence shown here is derived from an EMBL/GenBank/DDBJ whole genome shotgun (WGS) entry which is preliminary data.</text>
</comment>
<dbReference type="GO" id="GO:0016787">
    <property type="term" value="F:hydrolase activity"/>
    <property type="evidence" value="ECO:0007669"/>
    <property type="project" value="UniProtKB-KW"/>
</dbReference>
<comment type="subcellular location">
    <subcellularLocation>
        <location evidence="4">Cytoplasm</location>
    </subcellularLocation>
    <subcellularLocation>
        <location evidence="4">Nucleus</location>
    </subcellularLocation>
</comment>
<dbReference type="Gene3D" id="3.60.20.10">
    <property type="entry name" value="Glutamine Phosphoribosylpyrophosphate, subunit 1, domain 1"/>
    <property type="match status" value="1"/>
</dbReference>
<keyword evidence="5" id="KW-0378">Hydrolase</keyword>
<organism evidence="5 6">
    <name type="scientific">Coemansia spiralis</name>
    <dbReference type="NCBI Taxonomy" id="417178"/>
    <lineage>
        <taxon>Eukaryota</taxon>
        <taxon>Fungi</taxon>
        <taxon>Fungi incertae sedis</taxon>
        <taxon>Zoopagomycota</taxon>
        <taxon>Kickxellomycotina</taxon>
        <taxon>Kickxellomycetes</taxon>
        <taxon>Kickxellales</taxon>
        <taxon>Kickxellaceae</taxon>
        <taxon>Coemansia</taxon>
    </lineage>
</organism>
<dbReference type="InterPro" id="IPR001353">
    <property type="entry name" value="Proteasome_sua/b"/>
</dbReference>
<dbReference type="GO" id="GO:0005737">
    <property type="term" value="C:cytoplasm"/>
    <property type="evidence" value="ECO:0007669"/>
    <property type="project" value="UniProtKB-SubCell"/>
</dbReference>
<dbReference type="EMBL" id="JANBTW010000008">
    <property type="protein sequence ID" value="KAJ2679924.1"/>
    <property type="molecule type" value="Genomic_DNA"/>
</dbReference>
<dbReference type="PANTHER" id="PTHR32194">
    <property type="entry name" value="METALLOPROTEASE TLDD"/>
    <property type="match status" value="1"/>
</dbReference>
<dbReference type="AlphaFoldDB" id="A0A9W8GB48"/>
<evidence type="ECO:0000313" key="5">
    <source>
        <dbReference type="EMBL" id="KAJ2679924.1"/>
    </source>
</evidence>
<evidence type="ECO:0000256" key="3">
    <source>
        <dbReference type="ARBA" id="ARBA00023242"/>
    </source>
</evidence>
<proteinExistence type="inferred from homology"/>
<dbReference type="GO" id="GO:0005634">
    <property type="term" value="C:nucleus"/>
    <property type="evidence" value="ECO:0007669"/>
    <property type="project" value="UniProtKB-SubCell"/>
</dbReference>
<evidence type="ECO:0000256" key="4">
    <source>
        <dbReference type="RuleBase" id="RU004203"/>
    </source>
</evidence>
<reference evidence="5" key="1">
    <citation type="submission" date="2022-07" db="EMBL/GenBank/DDBJ databases">
        <title>Phylogenomic reconstructions and comparative analyses of Kickxellomycotina fungi.</title>
        <authorList>
            <person name="Reynolds N.K."/>
            <person name="Stajich J.E."/>
            <person name="Barry K."/>
            <person name="Grigoriev I.V."/>
            <person name="Crous P."/>
            <person name="Smith M.E."/>
        </authorList>
    </citation>
    <scope>NUCLEOTIDE SEQUENCE</scope>
    <source>
        <strain evidence="5">NRRL 3115</strain>
    </source>
</reference>
<sequence length="197" mass="21998">MDAQFAIVGRDFAISVTDTGVSRSIVKMKHNQDKSWQLTPYTIMTVTGEPGDIEMFSEYIQSNIKLYSVRNAQDLTPKEIANFIRGELAEALRSRNAFSVNLLVTGFDKVTGEASLYRIDYLASMAKVPFGSHATPSFILYSVLDREYTPDITLEQGLEIVKKCIAALKTRFVVDMPEFTVKVVDAQGTRSIDIVQV</sequence>
<dbReference type="SUPFAM" id="SSF56235">
    <property type="entry name" value="N-terminal nucleophile aminohydrolases (Ntn hydrolases)"/>
    <property type="match status" value="1"/>
</dbReference>
<comment type="subunit">
    <text evidence="4">Component of the proteasome complex.</text>
</comment>
<dbReference type="CDD" id="cd03758">
    <property type="entry name" value="proteasome_beta_type_2"/>
    <property type="match status" value="1"/>
</dbReference>
<evidence type="ECO:0000256" key="1">
    <source>
        <dbReference type="ARBA" id="ARBA00022490"/>
    </source>
</evidence>
<comment type="similarity">
    <text evidence="4">Belongs to the peptidase T1B family.</text>
</comment>
<gene>
    <name evidence="5" type="primary">PRE1</name>
    <name evidence="5" type="ORF">GGI25_001113</name>
</gene>
<dbReference type="Proteomes" id="UP001151518">
    <property type="component" value="Unassembled WGS sequence"/>
</dbReference>
<accession>A0A9W8GB48</accession>
<protein>
    <recommendedName>
        <fullName evidence="4">Proteasome subunit beta</fullName>
    </recommendedName>
</protein>
<evidence type="ECO:0000256" key="2">
    <source>
        <dbReference type="ARBA" id="ARBA00022942"/>
    </source>
</evidence>
<dbReference type="OrthoDB" id="268428at2759"/>
<dbReference type="InterPro" id="IPR023333">
    <property type="entry name" value="Proteasome_suB-type"/>
</dbReference>
<dbReference type="PANTHER" id="PTHR32194:SF2">
    <property type="entry name" value="PROTEASOME SUBUNIT BETA TYPE-1"/>
    <property type="match status" value="1"/>
</dbReference>
<comment type="function">
    <text evidence="4">Component of the proteasome, a multicatalytic proteinase complex which is characterized by its ability to cleave peptides with Arg, Phe, Tyr, Leu, and Glu adjacent to the leaving group at neutral or slightly basic pH. The proteasome has an ATP-dependent proteolytic activity.</text>
</comment>
<dbReference type="GO" id="GO:0005839">
    <property type="term" value="C:proteasome core complex"/>
    <property type="evidence" value="ECO:0007669"/>
    <property type="project" value="InterPro"/>
</dbReference>
<evidence type="ECO:0000313" key="6">
    <source>
        <dbReference type="Proteomes" id="UP001151518"/>
    </source>
</evidence>
<keyword evidence="1 4" id="KW-0963">Cytoplasm</keyword>
<dbReference type="InterPro" id="IPR035206">
    <property type="entry name" value="Proteasome_beta2"/>
</dbReference>
<dbReference type="GO" id="GO:0010498">
    <property type="term" value="P:proteasomal protein catabolic process"/>
    <property type="evidence" value="ECO:0007669"/>
    <property type="project" value="InterPro"/>
</dbReference>
<dbReference type="InterPro" id="IPR029055">
    <property type="entry name" value="Ntn_hydrolases_N"/>
</dbReference>
<dbReference type="Pfam" id="PF00227">
    <property type="entry name" value="Proteasome"/>
    <property type="match status" value="1"/>
</dbReference>
<keyword evidence="2 4" id="KW-0647">Proteasome</keyword>
<name>A0A9W8GB48_9FUNG</name>